<name>A0A3B5K0U9_TAKRU</name>
<reference evidence="9 10" key="1">
    <citation type="journal article" date="2011" name="Genome Biol. Evol.">
        <title>Integration of the genetic map and genome assembly of fugu facilitates insights into distinct features of genome evolution in teleosts and mammals.</title>
        <authorList>
            <person name="Kai W."/>
            <person name="Kikuchi K."/>
            <person name="Tohari S."/>
            <person name="Chew A.K."/>
            <person name="Tay A."/>
            <person name="Fujiwara A."/>
            <person name="Hosoya S."/>
            <person name="Suetake H."/>
            <person name="Naruse K."/>
            <person name="Brenner S."/>
            <person name="Suzuki Y."/>
            <person name="Venkatesh B."/>
        </authorList>
    </citation>
    <scope>NUCLEOTIDE SEQUENCE [LARGE SCALE GENOMIC DNA]</scope>
</reference>
<dbReference type="PANTHER" id="PTHR12887">
    <property type="entry name" value="NANOS PROTEIN"/>
    <property type="match status" value="1"/>
</dbReference>
<keyword evidence="10" id="KW-1185">Reference proteome</keyword>
<evidence type="ECO:0000256" key="5">
    <source>
        <dbReference type="ARBA" id="ARBA00022833"/>
    </source>
</evidence>
<keyword evidence="4" id="KW-0863">Zinc-finger</keyword>
<keyword evidence="2" id="KW-0963">Cytoplasm</keyword>
<dbReference type="AlphaFoldDB" id="A0A3B5K0U9"/>
<dbReference type="FunCoup" id="A0A3B5K0U9">
    <property type="interactions" value="614"/>
</dbReference>
<dbReference type="InterPro" id="IPR024161">
    <property type="entry name" value="Znf_nanos-typ"/>
</dbReference>
<reference evidence="9" key="2">
    <citation type="submission" date="2025-08" db="UniProtKB">
        <authorList>
            <consortium name="Ensembl"/>
        </authorList>
    </citation>
    <scope>IDENTIFICATION</scope>
</reference>
<keyword evidence="5" id="KW-0862">Zinc</keyword>
<dbReference type="Proteomes" id="UP000005226">
    <property type="component" value="Chromosome 17"/>
</dbReference>
<dbReference type="STRING" id="31033.ENSTRUP00000049508"/>
<feature type="domain" description="Nanos-type" evidence="8">
    <location>
        <begin position="79"/>
        <end position="122"/>
    </location>
</feature>
<dbReference type="GO" id="GO:0008270">
    <property type="term" value="F:zinc ion binding"/>
    <property type="evidence" value="ECO:0007669"/>
    <property type="project" value="UniProtKB-KW"/>
</dbReference>
<protein>
    <recommendedName>
        <fullName evidence="8">Nanos-type domain-containing protein</fullName>
    </recommendedName>
</protein>
<dbReference type="Gene3D" id="4.10.60.30">
    <property type="entry name" value="Nanos, RNA-binding domain"/>
    <property type="match status" value="1"/>
</dbReference>
<organism evidence="9 10">
    <name type="scientific">Takifugu rubripes</name>
    <name type="common">Japanese pufferfish</name>
    <name type="synonym">Fugu rubripes</name>
    <dbReference type="NCBI Taxonomy" id="31033"/>
    <lineage>
        <taxon>Eukaryota</taxon>
        <taxon>Metazoa</taxon>
        <taxon>Chordata</taxon>
        <taxon>Craniata</taxon>
        <taxon>Vertebrata</taxon>
        <taxon>Euteleostomi</taxon>
        <taxon>Actinopterygii</taxon>
        <taxon>Neopterygii</taxon>
        <taxon>Teleostei</taxon>
        <taxon>Neoteleostei</taxon>
        <taxon>Acanthomorphata</taxon>
        <taxon>Eupercaria</taxon>
        <taxon>Tetraodontiformes</taxon>
        <taxon>Tetradontoidea</taxon>
        <taxon>Tetraodontidae</taxon>
        <taxon>Takifugu</taxon>
    </lineage>
</organism>
<evidence type="ECO:0000256" key="7">
    <source>
        <dbReference type="ARBA" id="ARBA00022884"/>
    </source>
</evidence>
<sequence length="136" mass="15790">MFVTSRGFHHVMEPNYEPFHMWKDYFGLSDVIKEIIQNRQYVPSLPVSRRSQEPCGSLMSLFSNTESGFPQALEPRMTQFCKNNKEYLYGSHYLNTPTGQFLCPALYKHVCPLCGSMGLKAPHAFIRNLYPAYNLW</sequence>
<dbReference type="InterPro" id="IPR008705">
    <property type="entry name" value="Nanos/Xcar2"/>
</dbReference>
<evidence type="ECO:0000256" key="2">
    <source>
        <dbReference type="ARBA" id="ARBA00022490"/>
    </source>
</evidence>
<evidence type="ECO:0000256" key="4">
    <source>
        <dbReference type="ARBA" id="ARBA00022771"/>
    </source>
</evidence>
<dbReference type="Pfam" id="PF05741">
    <property type="entry name" value="zf-nanos"/>
    <property type="match status" value="1"/>
</dbReference>
<dbReference type="GO" id="GO:0005737">
    <property type="term" value="C:cytoplasm"/>
    <property type="evidence" value="ECO:0007669"/>
    <property type="project" value="UniProtKB-SubCell"/>
</dbReference>
<evidence type="ECO:0000256" key="3">
    <source>
        <dbReference type="ARBA" id="ARBA00022723"/>
    </source>
</evidence>
<dbReference type="InterPro" id="IPR038129">
    <property type="entry name" value="Nanos_sf"/>
</dbReference>
<dbReference type="GO" id="GO:0003723">
    <property type="term" value="F:RNA binding"/>
    <property type="evidence" value="ECO:0007669"/>
    <property type="project" value="UniProtKB-KW"/>
</dbReference>
<keyword evidence="6" id="KW-0810">Translation regulation</keyword>
<keyword evidence="3" id="KW-0479">Metal-binding</keyword>
<proteinExistence type="predicted"/>
<dbReference type="InParanoid" id="A0A3B5K0U9"/>
<evidence type="ECO:0000256" key="1">
    <source>
        <dbReference type="ARBA" id="ARBA00004496"/>
    </source>
</evidence>
<evidence type="ECO:0000313" key="9">
    <source>
        <dbReference type="Ensembl" id="ENSTRUP00000049508.2"/>
    </source>
</evidence>
<comment type="subcellular location">
    <subcellularLocation>
        <location evidence="1">Cytoplasm</location>
    </subcellularLocation>
</comment>
<accession>A0A3B5K0U9</accession>
<keyword evidence="7" id="KW-0694">RNA-binding</keyword>
<dbReference type="OMA" id="LEERSWC"/>
<dbReference type="Ensembl" id="ENSTRUT00000052033.2">
    <property type="protein sequence ID" value="ENSTRUP00000049508.2"/>
    <property type="gene ID" value="ENSTRUG00000019953.2"/>
</dbReference>
<evidence type="ECO:0000259" key="8">
    <source>
        <dbReference type="Pfam" id="PF05741"/>
    </source>
</evidence>
<reference evidence="9" key="3">
    <citation type="submission" date="2025-09" db="UniProtKB">
        <authorList>
            <consortium name="Ensembl"/>
        </authorList>
    </citation>
    <scope>IDENTIFICATION</scope>
</reference>
<evidence type="ECO:0000256" key="6">
    <source>
        <dbReference type="ARBA" id="ARBA00022845"/>
    </source>
</evidence>
<dbReference type="GO" id="GO:0006417">
    <property type="term" value="P:regulation of translation"/>
    <property type="evidence" value="ECO:0007669"/>
    <property type="project" value="UniProtKB-KW"/>
</dbReference>
<evidence type="ECO:0000313" key="10">
    <source>
        <dbReference type="Proteomes" id="UP000005226"/>
    </source>
</evidence>